<dbReference type="STRING" id="121845.A0A3Q0JCK1"/>
<dbReference type="Pfam" id="PF02338">
    <property type="entry name" value="OTU"/>
    <property type="match status" value="1"/>
</dbReference>
<dbReference type="GeneID" id="103516490"/>
<keyword evidence="6" id="KW-0963">Cytoplasm</keyword>
<keyword evidence="4 6" id="KW-0378">Hydrolase</keyword>
<dbReference type="CDD" id="cd22745">
    <property type="entry name" value="OTU_OTU1"/>
    <property type="match status" value="1"/>
</dbReference>
<sequence length="352" mass="39913">MSSAPLALKIKHKSGQHILKEDALSLKSKLSELRAHLTKLTQIEEAHLQIRSGFPPTVIQSNGEEVLENLGIKNGDTLFVEEVREVNRVPSGMEVSSEPSGMEVSREPQHHVREETQEQRGGVLLRRVVPSDNSCLFTSIGFVLNGKVDTSVGSFMRQIIAEAISSDKEQYCDAILGKPNSEYVTWIQKAESWGGAIELSILANFYGMEIAVIDTMNQIINRFGEDMGFPHRVYLIFDGIHYDPLYWEPSDVSSKPNSEYVTWIQKAESWGGAIELSILANFYGMEIAVIDTMNQIINRFGEDMGFPHRVYLIFDGIHYDPLYWEPSDSLPSFFVSMQEMLFPRKFSFNKYE</sequence>
<evidence type="ECO:0000256" key="5">
    <source>
        <dbReference type="ARBA" id="ARBA00022807"/>
    </source>
</evidence>
<dbReference type="CDD" id="cd22744">
    <property type="entry name" value="OTU"/>
    <property type="match status" value="1"/>
</dbReference>
<keyword evidence="9" id="KW-1185">Reference proteome</keyword>
<dbReference type="PROSITE" id="PS50802">
    <property type="entry name" value="OTU"/>
    <property type="match status" value="1"/>
</dbReference>
<feature type="compositionally biased region" description="Basic and acidic residues" evidence="7">
    <location>
        <begin position="104"/>
        <end position="118"/>
    </location>
</feature>
<dbReference type="GO" id="GO:0030968">
    <property type="term" value="P:endoplasmic reticulum unfolded protein response"/>
    <property type="evidence" value="ECO:0007669"/>
    <property type="project" value="TreeGrafter"/>
</dbReference>
<dbReference type="KEGG" id="dci:103516490"/>
<dbReference type="GO" id="GO:0004843">
    <property type="term" value="F:cysteine-type deubiquitinase activity"/>
    <property type="evidence" value="ECO:0007669"/>
    <property type="project" value="UniProtKB-UniRule"/>
</dbReference>
<feature type="region of interest" description="Disordered" evidence="7">
    <location>
        <begin position="91"/>
        <end position="119"/>
    </location>
</feature>
<dbReference type="GO" id="GO:0005634">
    <property type="term" value="C:nucleus"/>
    <property type="evidence" value="ECO:0007669"/>
    <property type="project" value="TreeGrafter"/>
</dbReference>
<dbReference type="AlphaFoldDB" id="A0A3Q0JCK1"/>
<evidence type="ECO:0000256" key="4">
    <source>
        <dbReference type="ARBA" id="ARBA00022801"/>
    </source>
</evidence>
<dbReference type="GO" id="GO:0036503">
    <property type="term" value="P:ERAD pathway"/>
    <property type="evidence" value="ECO:0007669"/>
    <property type="project" value="TreeGrafter"/>
</dbReference>
<evidence type="ECO:0000256" key="2">
    <source>
        <dbReference type="ARBA" id="ARBA00022670"/>
    </source>
</evidence>
<dbReference type="InterPro" id="IPR003323">
    <property type="entry name" value="OTU_dom"/>
</dbReference>
<name>A0A3Q0JCK1_DIACI</name>
<feature type="domain" description="OTU" evidence="8">
    <location>
        <begin position="124"/>
        <end position="248"/>
    </location>
</feature>
<dbReference type="GO" id="GO:0008270">
    <property type="term" value="F:zinc ion binding"/>
    <property type="evidence" value="ECO:0007669"/>
    <property type="project" value="UniProtKB-KW"/>
</dbReference>
<dbReference type="PANTHER" id="PTHR13312">
    <property type="entry name" value="HIV-INDUCED PROTEIN-7-LIKE PROTEASE"/>
    <property type="match status" value="1"/>
</dbReference>
<accession>A0A3Q0JCK1</accession>
<dbReference type="InterPro" id="IPR038765">
    <property type="entry name" value="Papain-like_cys_pep_sf"/>
</dbReference>
<dbReference type="RefSeq" id="XP_026684673.1">
    <property type="nucleotide sequence ID" value="XM_026828872.1"/>
</dbReference>
<evidence type="ECO:0000256" key="1">
    <source>
        <dbReference type="ARBA" id="ARBA00000707"/>
    </source>
</evidence>
<evidence type="ECO:0000259" key="8">
    <source>
        <dbReference type="PROSITE" id="PS50802"/>
    </source>
</evidence>
<organism evidence="9 10">
    <name type="scientific">Diaphorina citri</name>
    <name type="common">Asian citrus psyllid</name>
    <dbReference type="NCBI Taxonomy" id="121845"/>
    <lineage>
        <taxon>Eukaryota</taxon>
        <taxon>Metazoa</taxon>
        <taxon>Ecdysozoa</taxon>
        <taxon>Arthropoda</taxon>
        <taxon>Hexapoda</taxon>
        <taxon>Insecta</taxon>
        <taxon>Pterygota</taxon>
        <taxon>Neoptera</taxon>
        <taxon>Paraneoptera</taxon>
        <taxon>Hemiptera</taxon>
        <taxon>Sternorrhyncha</taxon>
        <taxon>Psylloidea</taxon>
        <taxon>Psyllidae</taxon>
        <taxon>Diaphorininae</taxon>
        <taxon>Diaphorina</taxon>
    </lineage>
</organism>
<dbReference type="Gene3D" id="3.10.20.90">
    <property type="entry name" value="Phosphatidylinositol 3-kinase Catalytic Subunit, Chain A, domain 1"/>
    <property type="match status" value="1"/>
</dbReference>
<protein>
    <recommendedName>
        <fullName evidence="6">Ubiquitin thioesterase OTU</fullName>
        <ecNumber evidence="6">3.4.19.12</ecNumber>
    </recommendedName>
</protein>
<dbReference type="Pfam" id="PF21403">
    <property type="entry name" value="OTU1_UBXL"/>
    <property type="match status" value="1"/>
</dbReference>
<dbReference type="GO" id="GO:0016579">
    <property type="term" value="P:protein deubiquitination"/>
    <property type="evidence" value="ECO:0007669"/>
    <property type="project" value="TreeGrafter"/>
</dbReference>
<dbReference type="PaxDb" id="121845-A0A3Q0JCK1"/>
<dbReference type="PANTHER" id="PTHR13312:SF0">
    <property type="entry name" value="UBIQUITIN THIOESTERASE OTU1"/>
    <property type="match status" value="1"/>
</dbReference>
<dbReference type="CDD" id="cd17059">
    <property type="entry name" value="Ubl_OTU1"/>
    <property type="match status" value="1"/>
</dbReference>
<dbReference type="GO" id="GO:0005829">
    <property type="term" value="C:cytosol"/>
    <property type="evidence" value="ECO:0007669"/>
    <property type="project" value="TreeGrafter"/>
</dbReference>
<dbReference type="CTD" id="55432"/>
<comment type="catalytic activity">
    <reaction evidence="1 6">
        <text>Thiol-dependent hydrolysis of ester, thioester, amide, peptide and isopeptide bonds formed by the C-terminal Gly of ubiquitin (a 76-residue protein attached to proteins as an intracellular targeting signal).</text>
        <dbReference type="EC" id="3.4.19.12"/>
    </reaction>
</comment>
<keyword evidence="2" id="KW-0645">Protease</keyword>
<dbReference type="Gene3D" id="3.90.70.80">
    <property type="match status" value="2"/>
</dbReference>
<evidence type="ECO:0000256" key="6">
    <source>
        <dbReference type="RuleBase" id="RU367104"/>
    </source>
</evidence>
<keyword evidence="3 6" id="KW-0833">Ubl conjugation pathway</keyword>
<evidence type="ECO:0000313" key="10">
    <source>
        <dbReference type="RefSeq" id="XP_026684673.1"/>
    </source>
</evidence>
<dbReference type="Proteomes" id="UP000079169">
    <property type="component" value="Unplaced"/>
</dbReference>
<dbReference type="InterPro" id="IPR048857">
    <property type="entry name" value="OTU1_Ubl"/>
</dbReference>
<proteinExistence type="predicted"/>
<evidence type="ECO:0000313" key="9">
    <source>
        <dbReference type="Proteomes" id="UP000079169"/>
    </source>
</evidence>
<reference evidence="10" key="1">
    <citation type="submission" date="2025-08" db="UniProtKB">
        <authorList>
            <consortium name="RefSeq"/>
        </authorList>
    </citation>
    <scope>IDENTIFICATION</scope>
</reference>
<comment type="function">
    <text evidence="6">Hydrolase that can remove conjugated ubiquitin from proteins and may therefore play an important regulatory role at the level of protein turnover by preventing degradation.</text>
</comment>
<dbReference type="SUPFAM" id="SSF54001">
    <property type="entry name" value="Cysteine proteinases"/>
    <property type="match status" value="2"/>
</dbReference>
<evidence type="ECO:0000256" key="7">
    <source>
        <dbReference type="SAM" id="MobiDB-lite"/>
    </source>
</evidence>
<gene>
    <name evidence="10" type="primary">LOC103516490</name>
</gene>
<dbReference type="EC" id="3.4.19.12" evidence="6"/>
<comment type="subcellular location">
    <subcellularLocation>
        <location evidence="6">Cytoplasm</location>
    </subcellularLocation>
</comment>
<evidence type="ECO:0000256" key="3">
    <source>
        <dbReference type="ARBA" id="ARBA00022786"/>
    </source>
</evidence>
<keyword evidence="5 6" id="KW-0788">Thiol protease</keyword>